<reference evidence="2 3" key="1">
    <citation type="submission" date="2023-01" db="EMBL/GenBank/DDBJ databases">
        <title>Analysis of 21 Apiospora genomes using comparative genomics revels a genus with tremendous synthesis potential of carbohydrate active enzymes and secondary metabolites.</title>
        <authorList>
            <person name="Sorensen T."/>
        </authorList>
    </citation>
    <scope>NUCLEOTIDE SEQUENCE [LARGE SCALE GENOMIC DNA]</scope>
    <source>
        <strain evidence="2 3">CBS 33761</strain>
    </source>
</reference>
<comment type="caution">
    <text evidence="2">The sequence shown here is derived from an EMBL/GenBank/DDBJ whole genome shotgun (WGS) entry which is preliminary data.</text>
</comment>
<feature type="region of interest" description="Disordered" evidence="1">
    <location>
        <begin position="62"/>
        <end position="102"/>
    </location>
</feature>
<keyword evidence="3" id="KW-1185">Reference proteome</keyword>
<name>A0ABR1SIP0_9PEZI</name>
<organism evidence="2 3">
    <name type="scientific">Apiospora rasikravindrae</name>
    <dbReference type="NCBI Taxonomy" id="990691"/>
    <lineage>
        <taxon>Eukaryota</taxon>
        <taxon>Fungi</taxon>
        <taxon>Dikarya</taxon>
        <taxon>Ascomycota</taxon>
        <taxon>Pezizomycotina</taxon>
        <taxon>Sordariomycetes</taxon>
        <taxon>Xylariomycetidae</taxon>
        <taxon>Amphisphaeriales</taxon>
        <taxon>Apiosporaceae</taxon>
        <taxon>Apiospora</taxon>
    </lineage>
</organism>
<feature type="compositionally biased region" description="Gly residues" evidence="1">
    <location>
        <begin position="75"/>
        <end position="84"/>
    </location>
</feature>
<evidence type="ECO:0000313" key="3">
    <source>
        <dbReference type="Proteomes" id="UP001444661"/>
    </source>
</evidence>
<dbReference type="EMBL" id="JAQQWK010000009">
    <property type="protein sequence ID" value="KAK8034185.1"/>
    <property type="molecule type" value="Genomic_DNA"/>
</dbReference>
<evidence type="ECO:0000313" key="2">
    <source>
        <dbReference type="EMBL" id="KAK8034185.1"/>
    </source>
</evidence>
<sequence length="102" mass="9900">MTYFLAPVAHCLGYVHLRRGSIRGLDAGLGDGAGLEAGGNDAGMGGRRVGAGMGRAGIIGARARGRGTARRGSVAEGGDGGGVGHGRDGQDEGNCGLHDGGG</sequence>
<dbReference type="Proteomes" id="UP001444661">
    <property type="component" value="Unassembled WGS sequence"/>
</dbReference>
<protein>
    <submittedName>
        <fullName evidence="2">Uncharacterized protein</fullName>
    </submittedName>
</protein>
<gene>
    <name evidence="2" type="ORF">PG993_009180</name>
</gene>
<proteinExistence type="predicted"/>
<accession>A0ABR1SIP0</accession>
<evidence type="ECO:0000256" key="1">
    <source>
        <dbReference type="SAM" id="MobiDB-lite"/>
    </source>
</evidence>